<evidence type="ECO:0008006" key="3">
    <source>
        <dbReference type="Google" id="ProtNLM"/>
    </source>
</evidence>
<dbReference type="Gene3D" id="1.25.10.10">
    <property type="entry name" value="Leucine-rich Repeat Variant"/>
    <property type="match status" value="1"/>
</dbReference>
<proteinExistence type="predicted"/>
<dbReference type="SUPFAM" id="SSF48371">
    <property type="entry name" value="ARM repeat"/>
    <property type="match status" value="1"/>
</dbReference>
<sequence length="87" mass="9861">MTTASTTKANQNLVRILIDLKNRSEDIRLKAAKNLNEFLDEISREYTAYESDKITRDVFHALTESLKSADPYERMGAIQGLGKNTLI</sequence>
<dbReference type="AlphaFoldDB" id="A0A137NPB4"/>
<dbReference type="InterPro" id="IPR011989">
    <property type="entry name" value="ARM-like"/>
</dbReference>
<reference evidence="1 2" key="1">
    <citation type="journal article" date="2015" name="Genome Biol. Evol.">
        <title>Phylogenomic analyses indicate that early fungi evolved digesting cell walls of algal ancestors of land plants.</title>
        <authorList>
            <person name="Chang Y."/>
            <person name="Wang S."/>
            <person name="Sekimoto S."/>
            <person name="Aerts A.L."/>
            <person name="Choi C."/>
            <person name="Clum A."/>
            <person name="LaButti K.M."/>
            <person name="Lindquist E.A."/>
            <person name="Yee Ngan C."/>
            <person name="Ohm R.A."/>
            <person name="Salamov A.A."/>
            <person name="Grigoriev I.V."/>
            <person name="Spatafora J.W."/>
            <person name="Berbee M.L."/>
        </authorList>
    </citation>
    <scope>NUCLEOTIDE SEQUENCE [LARGE SCALE GENOMIC DNA]</scope>
    <source>
        <strain evidence="1 2">NRRL 28638</strain>
    </source>
</reference>
<protein>
    <recommendedName>
        <fullName evidence="3">CLASP N-terminal domain-containing protein</fullName>
    </recommendedName>
</protein>
<dbReference type="Proteomes" id="UP000070444">
    <property type="component" value="Unassembled WGS sequence"/>
</dbReference>
<name>A0A137NPB4_CONC2</name>
<gene>
    <name evidence="1" type="ORF">CONCODRAFT_14274</name>
</gene>
<dbReference type="EMBL" id="KQ965415">
    <property type="protein sequence ID" value="KXN64575.1"/>
    <property type="molecule type" value="Genomic_DNA"/>
</dbReference>
<accession>A0A137NPB4</accession>
<evidence type="ECO:0000313" key="1">
    <source>
        <dbReference type="EMBL" id="KXN64575.1"/>
    </source>
</evidence>
<organism evidence="1 2">
    <name type="scientific">Conidiobolus coronatus (strain ATCC 28846 / CBS 209.66 / NRRL 28638)</name>
    <name type="common">Delacroixia coronata</name>
    <dbReference type="NCBI Taxonomy" id="796925"/>
    <lineage>
        <taxon>Eukaryota</taxon>
        <taxon>Fungi</taxon>
        <taxon>Fungi incertae sedis</taxon>
        <taxon>Zoopagomycota</taxon>
        <taxon>Entomophthoromycotina</taxon>
        <taxon>Entomophthoromycetes</taxon>
        <taxon>Entomophthorales</taxon>
        <taxon>Ancylistaceae</taxon>
        <taxon>Conidiobolus</taxon>
    </lineage>
</organism>
<keyword evidence="2" id="KW-1185">Reference proteome</keyword>
<evidence type="ECO:0000313" key="2">
    <source>
        <dbReference type="Proteomes" id="UP000070444"/>
    </source>
</evidence>
<dbReference type="InterPro" id="IPR016024">
    <property type="entry name" value="ARM-type_fold"/>
</dbReference>